<comment type="caution">
    <text evidence="9">The sequence shown here is derived from an EMBL/GenBank/DDBJ whole genome shotgun (WGS) entry which is preliminary data.</text>
</comment>
<dbReference type="Proteomes" id="UP000632273">
    <property type="component" value="Unassembled WGS sequence"/>
</dbReference>
<proteinExistence type="inferred from homology"/>
<dbReference type="Pfam" id="PF01063">
    <property type="entry name" value="Aminotran_4"/>
    <property type="match status" value="1"/>
</dbReference>
<protein>
    <recommendedName>
        <fullName evidence="5">branched-chain-amino-acid transaminase</fullName>
        <ecNumber evidence="5">2.6.1.42</ecNumber>
    </recommendedName>
</protein>
<comment type="catalytic activity">
    <reaction evidence="8">
        <text>L-leucine + 2-oxoglutarate = 4-methyl-2-oxopentanoate + L-glutamate</text>
        <dbReference type="Rhea" id="RHEA:18321"/>
        <dbReference type="ChEBI" id="CHEBI:16810"/>
        <dbReference type="ChEBI" id="CHEBI:17865"/>
        <dbReference type="ChEBI" id="CHEBI:29985"/>
        <dbReference type="ChEBI" id="CHEBI:57427"/>
        <dbReference type="EC" id="2.6.1.42"/>
    </reaction>
</comment>
<dbReference type="InterPro" id="IPR036038">
    <property type="entry name" value="Aminotransferase-like"/>
</dbReference>
<evidence type="ECO:0000256" key="1">
    <source>
        <dbReference type="ARBA" id="ARBA00004824"/>
    </source>
</evidence>
<evidence type="ECO:0000256" key="5">
    <source>
        <dbReference type="ARBA" id="ARBA00013053"/>
    </source>
</evidence>
<comment type="catalytic activity">
    <reaction evidence="6">
        <text>L-valine + 2-oxoglutarate = 3-methyl-2-oxobutanoate + L-glutamate</text>
        <dbReference type="Rhea" id="RHEA:24813"/>
        <dbReference type="ChEBI" id="CHEBI:11851"/>
        <dbReference type="ChEBI" id="CHEBI:16810"/>
        <dbReference type="ChEBI" id="CHEBI:29985"/>
        <dbReference type="ChEBI" id="CHEBI:57762"/>
        <dbReference type="EC" id="2.6.1.42"/>
    </reaction>
</comment>
<evidence type="ECO:0000256" key="2">
    <source>
        <dbReference type="ARBA" id="ARBA00004931"/>
    </source>
</evidence>
<comment type="pathway">
    <text evidence="3">Amino-acid biosynthesis; L-leucine biosynthesis; L-leucine from 3-methyl-2-oxobutanoate: step 4/4.</text>
</comment>
<evidence type="ECO:0000313" key="10">
    <source>
        <dbReference type="Proteomes" id="UP000632273"/>
    </source>
</evidence>
<name>A0ABQ1TZK6_9BACT</name>
<evidence type="ECO:0000256" key="8">
    <source>
        <dbReference type="ARBA" id="ARBA00049229"/>
    </source>
</evidence>
<evidence type="ECO:0000256" key="7">
    <source>
        <dbReference type="ARBA" id="ARBA00048798"/>
    </source>
</evidence>
<sequence length="273" mass="29773">MYLIYNGRLLAQQEFNLALPNRGFYFNDGFFETLIWADDAIRYGSHHISRMRRAAAVLGLELPAALRDLGLLEGLFRQLIATDSLPQARLRLHIWRGGGGLYTPETGAAEFLITAQPFAPHPLAAARADFAHTVRTQPSTWAFCKGPNALTYVLAGQERQRRGLDEIILLAPDGNLAEAGAAAVFWITDGQLHTPALATGCVAGVRRAHLLAVARTHGILCVEGLYQPAELLRAEAAFTANVAAIRPLAQVADAHLASAQHPLLRELCTWEAR</sequence>
<evidence type="ECO:0000256" key="3">
    <source>
        <dbReference type="ARBA" id="ARBA00005072"/>
    </source>
</evidence>
<dbReference type="InterPro" id="IPR050571">
    <property type="entry name" value="Class-IV_PLP-Dep_Aminotrnsfr"/>
</dbReference>
<reference evidence="10" key="1">
    <citation type="journal article" date="2019" name="Int. J. Syst. Evol. Microbiol.">
        <title>The Global Catalogue of Microorganisms (GCM) 10K type strain sequencing project: providing services to taxonomists for standard genome sequencing and annotation.</title>
        <authorList>
            <consortium name="The Broad Institute Genomics Platform"/>
            <consortium name="The Broad Institute Genome Sequencing Center for Infectious Disease"/>
            <person name="Wu L."/>
            <person name="Ma J."/>
        </authorList>
    </citation>
    <scope>NUCLEOTIDE SEQUENCE [LARGE SCALE GENOMIC DNA]</scope>
    <source>
        <strain evidence="10">CGMCC 1.15197</strain>
    </source>
</reference>
<evidence type="ECO:0000313" key="9">
    <source>
        <dbReference type="EMBL" id="GGF07549.1"/>
    </source>
</evidence>
<dbReference type="PANTHER" id="PTHR42743">
    <property type="entry name" value="AMINO-ACID AMINOTRANSFERASE"/>
    <property type="match status" value="1"/>
</dbReference>
<dbReference type="EC" id="2.6.1.42" evidence="5"/>
<dbReference type="PANTHER" id="PTHR42743:SF11">
    <property type="entry name" value="AMINODEOXYCHORISMATE LYASE"/>
    <property type="match status" value="1"/>
</dbReference>
<gene>
    <name evidence="9" type="ORF">GCM10011383_18330</name>
</gene>
<comment type="pathway">
    <text evidence="2">Amino-acid biosynthesis; L-valine biosynthesis; L-valine from pyruvate: step 4/4.</text>
</comment>
<dbReference type="InterPro" id="IPR001544">
    <property type="entry name" value="Aminotrans_IV"/>
</dbReference>
<evidence type="ECO:0000256" key="6">
    <source>
        <dbReference type="ARBA" id="ARBA00048212"/>
    </source>
</evidence>
<organism evidence="9 10">
    <name type="scientific">Hymenobacter cavernae</name>
    <dbReference type="NCBI Taxonomy" id="2044852"/>
    <lineage>
        <taxon>Bacteria</taxon>
        <taxon>Pseudomonadati</taxon>
        <taxon>Bacteroidota</taxon>
        <taxon>Cytophagia</taxon>
        <taxon>Cytophagales</taxon>
        <taxon>Hymenobacteraceae</taxon>
        <taxon>Hymenobacter</taxon>
    </lineage>
</organism>
<dbReference type="EMBL" id="BMHT01000003">
    <property type="protein sequence ID" value="GGF07549.1"/>
    <property type="molecule type" value="Genomic_DNA"/>
</dbReference>
<dbReference type="RefSeq" id="WP_188813364.1">
    <property type="nucleotide sequence ID" value="NZ_BMHT01000003.1"/>
</dbReference>
<dbReference type="Gene3D" id="3.20.10.10">
    <property type="entry name" value="D-amino Acid Aminotransferase, subunit A, domain 2"/>
    <property type="match status" value="1"/>
</dbReference>
<comment type="catalytic activity">
    <reaction evidence="7">
        <text>L-isoleucine + 2-oxoglutarate = (S)-3-methyl-2-oxopentanoate + L-glutamate</text>
        <dbReference type="Rhea" id="RHEA:24801"/>
        <dbReference type="ChEBI" id="CHEBI:16810"/>
        <dbReference type="ChEBI" id="CHEBI:29985"/>
        <dbReference type="ChEBI" id="CHEBI:35146"/>
        <dbReference type="ChEBI" id="CHEBI:58045"/>
        <dbReference type="EC" id="2.6.1.42"/>
    </reaction>
</comment>
<keyword evidence="10" id="KW-1185">Reference proteome</keyword>
<dbReference type="SUPFAM" id="SSF56752">
    <property type="entry name" value="D-aminoacid aminotransferase-like PLP-dependent enzymes"/>
    <property type="match status" value="1"/>
</dbReference>
<dbReference type="InterPro" id="IPR043132">
    <property type="entry name" value="BCAT-like_C"/>
</dbReference>
<dbReference type="InterPro" id="IPR043131">
    <property type="entry name" value="BCAT-like_N"/>
</dbReference>
<evidence type="ECO:0000256" key="4">
    <source>
        <dbReference type="ARBA" id="ARBA00009320"/>
    </source>
</evidence>
<dbReference type="Gene3D" id="3.30.470.10">
    <property type="match status" value="1"/>
</dbReference>
<comment type="similarity">
    <text evidence="4">Belongs to the class-IV pyridoxal-phosphate-dependent aminotransferase family.</text>
</comment>
<accession>A0ABQ1TZK6</accession>
<comment type="pathway">
    <text evidence="1">Amino-acid biosynthesis; L-isoleucine biosynthesis; L-isoleucine from 2-oxobutanoate: step 4/4.</text>
</comment>